<sequence length="94" mass="10437">MSDVRYTGHSQDHYGLQGHSVGDHYPYVLVAYETDGDSTSRVWGVIGPGRDHGLAREEAVRDIADATDRAVLLAFRRSMIARCARLYAEARGSR</sequence>
<reference evidence="1" key="1">
    <citation type="submission" date="2020-04" db="EMBL/GenBank/DDBJ databases">
        <authorList>
            <person name="Chiriac C."/>
            <person name="Salcher M."/>
            <person name="Ghai R."/>
            <person name="Kavagutti S V."/>
        </authorList>
    </citation>
    <scope>NUCLEOTIDE SEQUENCE</scope>
</reference>
<dbReference type="EMBL" id="LR796385">
    <property type="protein sequence ID" value="CAB4141055.1"/>
    <property type="molecule type" value="Genomic_DNA"/>
</dbReference>
<accession>A0A6J5M292</accession>
<proteinExistence type="predicted"/>
<gene>
    <name evidence="1" type="ORF">UFOVP411_33</name>
</gene>
<evidence type="ECO:0000313" key="1">
    <source>
        <dbReference type="EMBL" id="CAB4141055.1"/>
    </source>
</evidence>
<organism evidence="1">
    <name type="scientific">uncultured Caudovirales phage</name>
    <dbReference type="NCBI Taxonomy" id="2100421"/>
    <lineage>
        <taxon>Viruses</taxon>
        <taxon>Duplodnaviria</taxon>
        <taxon>Heunggongvirae</taxon>
        <taxon>Uroviricota</taxon>
        <taxon>Caudoviricetes</taxon>
        <taxon>Peduoviridae</taxon>
        <taxon>Maltschvirus</taxon>
        <taxon>Maltschvirus maltsch</taxon>
    </lineage>
</organism>
<name>A0A6J5M292_9CAUD</name>
<protein>
    <submittedName>
        <fullName evidence="1">Uncharacterized protein</fullName>
    </submittedName>
</protein>